<dbReference type="SUPFAM" id="SSF88659">
    <property type="entry name" value="Sigma3 and sigma4 domains of RNA polymerase sigma factors"/>
    <property type="match status" value="1"/>
</dbReference>
<dbReference type="Gene3D" id="1.10.1740.10">
    <property type="match status" value="1"/>
</dbReference>
<comment type="similarity">
    <text evidence="1">Belongs to the sigma-70 factor family. ECF subfamily.</text>
</comment>
<evidence type="ECO:0000313" key="8">
    <source>
        <dbReference type="Proteomes" id="UP000824135"/>
    </source>
</evidence>
<sequence length="167" mass="19866">MDSSLITRIAEGDLGALDELYAKMHKNVRALAIYILKDPELAEDVVQDTFVKIWRNSGQYTPENDDEHWVIKIAKNTALNYYRSRRRDREIREQYAGEKTYEMLEQCIDEKSEVFRILTYQERTVIKMKLAGFKQKEIAARLSCPRDRINYLLRTAKKKFDEFFDKK</sequence>
<evidence type="ECO:0000256" key="5">
    <source>
        <dbReference type="ARBA" id="ARBA00023163"/>
    </source>
</evidence>
<keyword evidence="3" id="KW-0731">Sigma factor</keyword>
<comment type="caution">
    <text evidence="7">The sequence shown here is derived from an EMBL/GenBank/DDBJ whole genome shotgun (WGS) entry which is preliminary data.</text>
</comment>
<protein>
    <submittedName>
        <fullName evidence="7">Sigma-70 family RNA polymerase sigma factor</fullName>
    </submittedName>
</protein>
<name>A0A9D2CFG9_9FIRM</name>
<evidence type="ECO:0000256" key="1">
    <source>
        <dbReference type="ARBA" id="ARBA00010641"/>
    </source>
</evidence>
<dbReference type="InterPro" id="IPR039425">
    <property type="entry name" value="RNA_pol_sigma-70-like"/>
</dbReference>
<dbReference type="SUPFAM" id="SSF88946">
    <property type="entry name" value="Sigma2 domain of RNA polymerase sigma factors"/>
    <property type="match status" value="1"/>
</dbReference>
<keyword evidence="5" id="KW-0804">Transcription</keyword>
<dbReference type="InterPro" id="IPR013324">
    <property type="entry name" value="RNA_pol_sigma_r3/r4-like"/>
</dbReference>
<dbReference type="InterPro" id="IPR014284">
    <property type="entry name" value="RNA_pol_sigma-70_dom"/>
</dbReference>
<evidence type="ECO:0000256" key="4">
    <source>
        <dbReference type="ARBA" id="ARBA00023125"/>
    </source>
</evidence>
<dbReference type="PANTHER" id="PTHR43133">
    <property type="entry name" value="RNA POLYMERASE ECF-TYPE SIGMA FACTO"/>
    <property type="match status" value="1"/>
</dbReference>
<dbReference type="NCBIfam" id="TIGR02937">
    <property type="entry name" value="sigma70-ECF"/>
    <property type="match status" value="1"/>
</dbReference>
<keyword evidence="2" id="KW-0805">Transcription regulation</keyword>
<evidence type="ECO:0000259" key="6">
    <source>
        <dbReference type="Pfam" id="PF04542"/>
    </source>
</evidence>
<feature type="domain" description="RNA polymerase sigma-70 region 2" evidence="6">
    <location>
        <begin position="20"/>
        <end position="87"/>
    </location>
</feature>
<dbReference type="Pfam" id="PF04542">
    <property type="entry name" value="Sigma70_r2"/>
    <property type="match status" value="1"/>
</dbReference>
<keyword evidence="4" id="KW-0238">DNA-binding</keyword>
<reference evidence="7" key="1">
    <citation type="journal article" date="2021" name="PeerJ">
        <title>Extensive microbial diversity within the chicken gut microbiome revealed by metagenomics and culture.</title>
        <authorList>
            <person name="Gilroy R."/>
            <person name="Ravi A."/>
            <person name="Getino M."/>
            <person name="Pursley I."/>
            <person name="Horton D.L."/>
            <person name="Alikhan N.F."/>
            <person name="Baker D."/>
            <person name="Gharbi K."/>
            <person name="Hall N."/>
            <person name="Watson M."/>
            <person name="Adriaenssens E.M."/>
            <person name="Foster-Nyarko E."/>
            <person name="Jarju S."/>
            <person name="Secka A."/>
            <person name="Antonio M."/>
            <person name="Oren A."/>
            <person name="Chaudhuri R.R."/>
            <person name="La Ragione R."/>
            <person name="Hildebrand F."/>
            <person name="Pallen M.J."/>
        </authorList>
    </citation>
    <scope>NUCLEOTIDE SEQUENCE</scope>
    <source>
        <strain evidence="7">CHK199-9574</strain>
    </source>
</reference>
<dbReference type="PANTHER" id="PTHR43133:SF8">
    <property type="entry name" value="RNA POLYMERASE SIGMA FACTOR HI_1459-RELATED"/>
    <property type="match status" value="1"/>
</dbReference>
<evidence type="ECO:0000313" key="7">
    <source>
        <dbReference type="EMBL" id="HIY77879.1"/>
    </source>
</evidence>
<gene>
    <name evidence="7" type="ORF">H9728_02440</name>
</gene>
<dbReference type="EMBL" id="DXCO01000019">
    <property type="protein sequence ID" value="HIY77879.1"/>
    <property type="molecule type" value="Genomic_DNA"/>
</dbReference>
<dbReference type="InterPro" id="IPR007627">
    <property type="entry name" value="RNA_pol_sigma70_r2"/>
</dbReference>
<dbReference type="GO" id="GO:0003677">
    <property type="term" value="F:DNA binding"/>
    <property type="evidence" value="ECO:0007669"/>
    <property type="project" value="UniProtKB-KW"/>
</dbReference>
<accession>A0A9D2CFG9</accession>
<proteinExistence type="inferred from homology"/>
<dbReference type="AlphaFoldDB" id="A0A9D2CFG9"/>
<organism evidence="7 8">
    <name type="scientific">Candidatus Borkfalkia excrementavium</name>
    <dbReference type="NCBI Taxonomy" id="2838505"/>
    <lineage>
        <taxon>Bacteria</taxon>
        <taxon>Bacillati</taxon>
        <taxon>Bacillota</taxon>
        <taxon>Clostridia</taxon>
        <taxon>Christensenellales</taxon>
        <taxon>Christensenellaceae</taxon>
        <taxon>Candidatus Borkfalkia</taxon>
    </lineage>
</organism>
<dbReference type="GO" id="GO:0006352">
    <property type="term" value="P:DNA-templated transcription initiation"/>
    <property type="evidence" value="ECO:0007669"/>
    <property type="project" value="InterPro"/>
</dbReference>
<evidence type="ECO:0000256" key="2">
    <source>
        <dbReference type="ARBA" id="ARBA00023015"/>
    </source>
</evidence>
<reference evidence="7" key="2">
    <citation type="submission" date="2021-04" db="EMBL/GenBank/DDBJ databases">
        <authorList>
            <person name="Gilroy R."/>
        </authorList>
    </citation>
    <scope>NUCLEOTIDE SEQUENCE</scope>
    <source>
        <strain evidence="7">CHK199-9574</strain>
    </source>
</reference>
<dbReference type="Proteomes" id="UP000824135">
    <property type="component" value="Unassembled WGS sequence"/>
</dbReference>
<dbReference type="GO" id="GO:0016987">
    <property type="term" value="F:sigma factor activity"/>
    <property type="evidence" value="ECO:0007669"/>
    <property type="project" value="UniProtKB-KW"/>
</dbReference>
<evidence type="ECO:0000256" key="3">
    <source>
        <dbReference type="ARBA" id="ARBA00023082"/>
    </source>
</evidence>
<dbReference type="InterPro" id="IPR013325">
    <property type="entry name" value="RNA_pol_sigma_r2"/>
</dbReference>